<dbReference type="GeneID" id="111136347"/>
<evidence type="ECO:0000313" key="2">
    <source>
        <dbReference type="Proteomes" id="UP000694844"/>
    </source>
</evidence>
<feature type="signal peptide" evidence="1">
    <location>
        <begin position="1"/>
        <end position="16"/>
    </location>
</feature>
<dbReference type="Proteomes" id="UP000694844">
    <property type="component" value="Chromosome 5"/>
</dbReference>
<gene>
    <name evidence="3" type="primary">LOC111136347</name>
</gene>
<keyword evidence="2" id="KW-1185">Reference proteome</keyword>
<dbReference type="RefSeq" id="XP_022342856.1">
    <property type="nucleotide sequence ID" value="XM_022487148.1"/>
</dbReference>
<feature type="chain" id="PRO_5034707802" evidence="1">
    <location>
        <begin position="17"/>
        <end position="683"/>
    </location>
</feature>
<keyword evidence="1" id="KW-0732">Signal</keyword>
<evidence type="ECO:0000313" key="3">
    <source>
        <dbReference type="RefSeq" id="XP_022342856.1"/>
    </source>
</evidence>
<reference evidence="3" key="1">
    <citation type="submission" date="2025-08" db="UniProtKB">
        <authorList>
            <consortium name="RefSeq"/>
        </authorList>
    </citation>
    <scope>IDENTIFICATION</scope>
    <source>
        <tissue evidence="3">Whole sample</tissue>
    </source>
</reference>
<dbReference type="KEGG" id="cvn:111136347"/>
<accession>A0A8B8ESD4</accession>
<name>A0A8B8ESD4_CRAVI</name>
<sequence>MKSLLLWISSLALVYCATHAPSTTMDPVEARMKYLENSVETLARQTMLQQLFVDERTRSEGDSGIKQVRLTHKGTRSFNSDVVGQDAVNGIHDHSNYKSLVGMGEVEAVMNGVEFRTKHNDFELRMPSKSSENYHATEKIPFPPVPPSVLSKHTVEEQIAEMQNYFKAWKYQDHRLKDYRPYFKAVLCYMEGAWTKDTENVQDQFPNDRHSLDASKWLDLEQKNRFAAYTGGKDSSENMAYLPRTIMNVQNGTVEYSQWNYRILCHPLKKDVPLKIFEPIDDMATRLSKKYDIRQLARTKAARFNLATYERHGHYDPDLGYGWINDIMYGLSLLDEYMMEIPGKNNYPGHLIEDTFDMKMFHPTNRGQVLNTAYYHRRYKYDRPGAMGTTTANRGYVDANMWTAQTNSDHISNIEINDCQKKNRHTVCTKYHPKFTYAIPLEIIYLTPLLSWNPYNLQYHGENEGDAHVTSGGRHGGYNVSNAYNGISEKHFYMTPKEFFGEIGHPVYNEAEENAVGVLDHQGHVKKVLSSGTRVFLPSITGVGRLRTRYPISPLFRDGSSTYKELEAFKELANFIDSHSSLMIDPPSLLGKTPQQQPDAHFRTTLATQDPPGRHYHELFIEHADYERALRHEKITVETTQESSHTHMVEMTYDSHTHQWVITKCDGETHCWDGHSNMLTKID</sequence>
<dbReference type="OrthoDB" id="6059742at2759"/>
<evidence type="ECO:0000256" key="1">
    <source>
        <dbReference type="SAM" id="SignalP"/>
    </source>
</evidence>
<organism evidence="2 3">
    <name type="scientific">Crassostrea virginica</name>
    <name type="common">Eastern oyster</name>
    <dbReference type="NCBI Taxonomy" id="6565"/>
    <lineage>
        <taxon>Eukaryota</taxon>
        <taxon>Metazoa</taxon>
        <taxon>Spiralia</taxon>
        <taxon>Lophotrochozoa</taxon>
        <taxon>Mollusca</taxon>
        <taxon>Bivalvia</taxon>
        <taxon>Autobranchia</taxon>
        <taxon>Pteriomorphia</taxon>
        <taxon>Ostreida</taxon>
        <taxon>Ostreoidea</taxon>
        <taxon>Ostreidae</taxon>
        <taxon>Crassostrea</taxon>
    </lineage>
</organism>
<dbReference type="AlphaFoldDB" id="A0A8B8ESD4"/>
<proteinExistence type="predicted"/>
<protein>
    <submittedName>
        <fullName evidence="3">Uncharacterized protein LOC111136347</fullName>
    </submittedName>
</protein>